<reference evidence="4" key="1">
    <citation type="submission" date="2018-08" db="EMBL/GenBank/DDBJ databases">
        <authorList>
            <person name="Rossello M."/>
        </authorList>
    </citation>
    <scope>NUCLEOTIDE SEQUENCE [LARGE SCALE GENOMIC DNA]</scope>
    <source>
        <strain evidence="4">cv. Chinese Spring</strain>
    </source>
</reference>
<evidence type="ECO:0000313" key="4">
    <source>
        <dbReference type="EnsemblPlants" id="TraesCS5B02G390800.1"/>
    </source>
</evidence>
<dbReference type="Gramene" id="TraesARI7B03G04281770.1">
    <property type="protein sequence ID" value="TraesARI7B03G04281770.1"/>
    <property type="gene ID" value="TraesARI7B03G04281770"/>
</dbReference>
<comment type="similarity">
    <text evidence="1">Belongs to the LEA type SMP family.</text>
</comment>
<reference evidence="4" key="2">
    <citation type="submission" date="2018-10" db="UniProtKB">
        <authorList>
            <consortium name="EnsemblPlants"/>
        </authorList>
    </citation>
    <scope>IDENTIFICATION</scope>
</reference>
<sequence length="185" mass="18757">MAQAKGKVDCQTYTEIDTCSPGWVFDAAVTVAPSDDERLAHGGCRAVVDEEQDTKVKISEALEAAARAVGDDPVERSDAAAIRAAEVRAVGTGVDIPAGIAAQAQAAADANATAAHAEDKITIGDVLKWNATAKLPSGKAVTGEDAAAAVEAEAADAPGKATKPYGVGAALTEAARRNQEGTCRK</sequence>
<evidence type="ECO:0000313" key="5">
    <source>
        <dbReference type="Proteomes" id="UP000019116"/>
    </source>
</evidence>
<dbReference type="Gramene" id="TraesNOR5B03G02989660.1">
    <property type="protein sequence ID" value="TraesNOR5B03G02989660.1"/>
    <property type="gene ID" value="TraesNOR5B03G02989660"/>
</dbReference>
<name>A0A3B6LRW1_WHEAT</name>
<protein>
    <recommendedName>
        <fullName evidence="3">SMP domain-containing protein</fullName>
    </recommendedName>
</protein>
<organism evidence="4">
    <name type="scientific">Triticum aestivum</name>
    <name type="common">Wheat</name>
    <dbReference type="NCBI Taxonomy" id="4565"/>
    <lineage>
        <taxon>Eukaryota</taxon>
        <taxon>Viridiplantae</taxon>
        <taxon>Streptophyta</taxon>
        <taxon>Embryophyta</taxon>
        <taxon>Tracheophyta</taxon>
        <taxon>Spermatophyta</taxon>
        <taxon>Magnoliopsida</taxon>
        <taxon>Liliopsida</taxon>
        <taxon>Poales</taxon>
        <taxon>Poaceae</taxon>
        <taxon>BOP clade</taxon>
        <taxon>Pooideae</taxon>
        <taxon>Triticodae</taxon>
        <taxon>Triticeae</taxon>
        <taxon>Triticinae</taxon>
        <taxon>Triticum</taxon>
    </lineage>
</organism>
<evidence type="ECO:0000256" key="1">
    <source>
        <dbReference type="ARBA" id="ARBA00010733"/>
    </source>
</evidence>
<dbReference type="Pfam" id="PF04927">
    <property type="entry name" value="SMP"/>
    <property type="match status" value="2"/>
</dbReference>
<dbReference type="Gramene" id="TraesCS5B03G0975900.1">
    <property type="protein sequence ID" value="TraesCS5B03G0975900.1.CDS"/>
    <property type="gene ID" value="TraesCS5B03G0975900"/>
</dbReference>
<dbReference type="Gramene" id="TraesRN5B0100947600.1">
    <property type="protein sequence ID" value="TraesRN5B0100947600.1"/>
    <property type="gene ID" value="TraesRN5B0100947600"/>
</dbReference>
<dbReference type="PANTHER" id="PTHR31174">
    <property type="entry name" value="SEED MATURATION FAMILY PROTEIN"/>
    <property type="match status" value="1"/>
</dbReference>
<evidence type="ECO:0000259" key="3">
    <source>
        <dbReference type="Pfam" id="PF04927"/>
    </source>
</evidence>
<dbReference type="OrthoDB" id="680622at2759"/>
<dbReference type="Gramene" id="TraesLDM5B03G02964240.1">
    <property type="protein sequence ID" value="TraesLDM5B03G02964240.1"/>
    <property type="gene ID" value="TraesLDM5B03G02964240"/>
</dbReference>
<dbReference type="Gramene" id="TraesSTA5B03G02952770.1">
    <property type="protein sequence ID" value="TraesSTA5B03G02952770.1"/>
    <property type="gene ID" value="TraesSTA5B03G02952770"/>
</dbReference>
<dbReference type="Gramene" id="TraesCLE_scaffold_204145_01G000100.1">
    <property type="protein sequence ID" value="TraesCLE_scaffold_204145_01G000100.1"/>
    <property type="gene ID" value="TraesCLE_scaffold_204145_01G000100"/>
</dbReference>
<dbReference type="InterPro" id="IPR042971">
    <property type="entry name" value="LEA_SMP"/>
</dbReference>
<accession>A0A3B6LRW1</accession>
<evidence type="ECO:0000256" key="2">
    <source>
        <dbReference type="ARBA" id="ARBA00022737"/>
    </source>
</evidence>
<dbReference type="RefSeq" id="XP_044393764.1">
    <property type="nucleotide sequence ID" value="XM_044537829.1"/>
</dbReference>
<dbReference type="Gramene" id="TraesROB_scaffold_158185_01G000100.1">
    <property type="protein sequence ID" value="TraesROB_scaffold_158185_01G000100.1"/>
    <property type="gene ID" value="TraesROB_scaffold_158185_01G000100"/>
</dbReference>
<feature type="domain" description="SMP" evidence="3">
    <location>
        <begin position="121"/>
        <end position="180"/>
    </location>
</feature>
<gene>
    <name evidence="4" type="primary">LOC123116967</name>
</gene>
<keyword evidence="2" id="KW-0677">Repeat</keyword>
<dbReference type="Gramene" id="TraesCS5B02G390800.1">
    <property type="protein sequence ID" value="TraesCS5B02G390800.1"/>
    <property type="gene ID" value="TraesCS5B02G390800"/>
</dbReference>
<dbReference type="Proteomes" id="UP000019116">
    <property type="component" value="Chromosome 5B"/>
</dbReference>
<proteinExistence type="inferred from homology"/>
<dbReference type="OMA" id="TYDVKHE"/>
<feature type="domain" description="SMP" evidence="3">
    <location>
        <begin position="56"/>
        <end position="113"/>
    </location>
</feature>
<dbReference type="Gramene" id="TraesSYM7B03G04058370.1">
    <property type="protein sequence ID" value="TraesSYM7B03G04058370.1"/>
    <property type="gene ID" value="TraesSYM7B03G04058370"/>
</dbReference>
<keyword evidence="5" id="KW-1185">Reference proteome</keyword>
<dbReference type="GeneID" id="123116967"/>
<dbReference type="Gramene" id="TraesJAG5B03G02958270.1">
    <property type="protein sequence ID" value="TraesJAG5B03G02958270.1"/>
    <property type="gene ID" value="TraesJAG5B03G02958270"/>
</dbReference>
<dbReference type="Gramene" id="TraesCAD_scaffold_007210_01G000300.1">
    <property type="protein sequence ID" value="TraesCAD_scaffold_007210_01G000300.1"/>
    <property type="gene ID" value="TraesCAD_scaffold_007210_01G000300"/>
</dbReference>
<dbReference type="PANTHER" id="PTHR31174:SF4">
    <property type="entry name" value="OS03G0747500 PROTEIN"/>
    <property type="match status" value="1"/>
</dbReference>
<dbReference type="EnsemblPlants" id="TraesCS5B02G390800.1">
    <property type="protein sequence ID" value="TraesCS5B02G390800.1"/>
    <property type="gene ID" value="TraesCS5B02G390800"/>
</dbReference>
<dbReference type="AlphaFoldDB" id="A0A3B6LRW1"/>
<dbReference type="InterPro" id="IPR007011">
    <property type="entry name" value="LEA_SMP_dom"/>
</dbReference>